<evidence type="ECO:0000256" key="1">
    <source>
        <dbReference type="ARBA" id="ARBA00022801"/>
    </source>
</evidence>
<evidence type="ECO:0000259" key="2">
    <source>
        <dbReference type="PROSITE" id="PS51462"/>
    </source>
</evidence>
<dbReference type="GO" id="GO:0016787">
    <property type="term" value="F:hydrolase activity"/>
    <property type="evidence" value="ECO:0007669"/>
    <property type="project" value="UniProtKB-KW"/>
</dbReference>
<dbReference type="PROSITE" id="PS00893">
    <property type="entry name" value="NUDIX_BOX"/>
    <property type="match status" value="1"/>
</dbReference>
<dbReference type="InterPro" id="IPR000086">
    <property type="entry name" value="NUDIX_hydrolase_dom"/>
</dbReference>
<evidence type="ECO:0000313" key="4">
    <source>
        <dbReference type="Proteomes" id="UP000229570"/>
    </source>
</evidence>
<proteinExistence type="predicted"/>
<name>A0A2H0KMH7_9BACT</name>
<dbReference type="SUPFAM" id="SSF55811">
    <property type="entry name" value="Nudix"/>
    <property type="match status" value="1"/>
</dbReference>
<dbReference type="PROSITE" id="PS51462">
    <property type="entry name" value="NUDIX"/>
    <property type="match status" value="1"/>
</dbReference>
<dbReference type="Pfam" id="PF00293">
    <property type="entry name" value="NUDIX"/>
    <property type="match status" value="1"/>
</dbReference>
<reference evidence="3 4" key="1">
    <citation type="submission" date="2017-09" db="EMBL/GenBank/DDBJ databases">
        <title>Depth-based differentiation of microbial function through sediment-hosted aquifers and enrichment of novel symbionts in the deep terrestrial subsurface.</title>
        <authorList>
            <person name="Probst A.J."/>
            <person name="Ladd B."/>
            <person name="Jarett J.K."/>
            <person name="Geller-Mcgrath D.E."/>
            <person name="Sieber C.M."/>
            <person name="Emerson J.B."/>
            <person name="Anantharaman K."/>
            <person name="Thomas B.C."/>
            <person name="Malmstrom R."/>
            <person name="Stieglmeier M."/>
            <person name="Klingl A."/>
            <person name="Woyke T."/>
            <person name="Ryan C.M."/>
            <person name="Banfield J.F."/>
        </authorList>
    </citation>
    <scope>NUCLEOTIDE SEQUENCE [LARGE SCALE GENOMIC DNA]</scope>
    <source>
        <strain evidence="3">CG11_big_fil_rev_8_21_14_0_20_35_14</strain>
    </source>
</reference>
<gene>
    <name evidence="3" type="ORF">COV86_02915</name>
</gene>
<dbReference type="InterPro" id="IPR015797">
    <property type="entry name" value="NUDIX_hydrolase-like_dom_sf"/>
</dbReference>
<keyword evidence="1" id="KW-0378">Hydrolase</keyword>
<dbReference type="InterPro" id="IPR020084">
    <property type="entry name" value="NUDIX_hydrolase_CS"/>
</dbReference>
<organism evidence="3 4">
    <name type="scientific">Candidatus Roizmanbacteria bacterium CG11_big_fil_rev_8_21_14_0_20_35_14</name>
    <dbReference type="NCBI Taxonomy" id="1974855"/>
    <lineage>
        <taxon>Bacteria</taxon>
        <taxon>Candidatus Roizmaniibacteriota</taxon>
    </lineage>
</organism>
<comment type="caution">
    <text evidence="3">The sequence shown here is derived from an EMBL/GenBank/DDBJ whole genome shotgun (WGS) entry which is preliminary data.</text>
</comment>
<accession>A0A2H0KMH7</accession>
<dbReference type="AlphaFoldDB" id="A0A2H0KMH7"/>
<protein>
    <recommendedName>
        <fullName evidence="2">Nudix hydrolase domain-containing protein</fullName>
    </recommendedName>
</protein>
<feature type="domain" description="Nudix hydrolase" evidence="2">
    <location>
        <begin position="46"/>
        <end position="179"/>
    </location>
</feature>
<sequence length="182" mass="21777">MKRNYIIELKKEVLKFKKKNVDRKIIDEFLKKFSSTDKLTKELNIDEHICAFFVPVNKKTKSVYLAHHIKADDWIPPGGHIKFGEHPIETVIREFQEELNHKISPNQIELFNLSIKDVSNNPRSPCKLHFDFWYLVEVPKINFNYLKKEFYNAYWHQLDETTFNKIKTPQYNLIVRGLTKIL</sequence>
<dbReference type="Proteomes" id="UP000229570">
    <property type="component" value="Unassembled WGS sequence"/>
</dbReference>
<dbReference type="Gene3D" id="3.90.79.10">
    <property type="entry name" value="Nucleoside Triphosphate Pyrophosphohydrolase"/>
    <property type="match status" value="1"/>
</dbReference>
<dbReference type="EMBL" id="PCVL01000039">
    <property type="protein sequence ID" value="PIQ72458.1"/>
    <property type="molecule type" value="Genomic_DNA"/>
</dbReference>
<evidence type="ECO:0000313" key="3">
    <source>
        <dbReference type="EMBL" id="PIQ72458.1"/>
    </source>
</evidence>